<dbReference type="PROSITE" id="PS51755">
    <property type="entry name" value="OMPR_PHOB"/>
    <property type="match status" value="1"/>
</dbReference>
<dbReference type="Proteomes" id="UP000721415">
    <property type="component" value="Unassembled WGS sequence"/>
</dbReference>
<dbReference type="PANTHER" id="PTHR48111">
    <property type="entry name" value="REGULATOR OF RPOS"/>
    <property type="match status" value="1"/>
</dbReference>
<keyword evidence="2" id="KW-0902">Two-component regulatory system</keyword>
<comment type="caution">
    <text evidence="10">The sequence shown here is derived from an EMBL/GenBank/DDBJ whole genome shotgun (WGS) entry which is preliminary data.</text>
</comment>
<evidence type="ECO:0000256" key="4">
    <source>
        <dbReference type="ARBA" id="ARBA00023125"/>
    </source>
</evidence>
<keyword evidence="3" id="KW-0805">Transcription regulation</keyword>
<dbReference type="InterPro" id="IPR001867">
    <property type="entry name" value="OmpR/PhoB-type_DNA-bd"/>
</dbReference>
<dbReference type="SUPFAM" id="SSF52172">
    <property type="entry name" value="CheY-like"/>
    <property type="match status" value="1"/>
</dbReference>
<dbReference type="EMBL" id="JACBXQ010000005">
    <property type="protein sequence ID" value="MBG9987000.1"/>
    <property type="molecule type" value="Genomic_DNA"/>
</dbReference>
<keyword evidence="11" id="KW-1185">Reference proteome</keyword>
<reference evidence="10 11" key="1">
    <citation type="submission" date="2020-07" db="EMBL/GenBank/DDBJ databases">
        <title>Facklamia lactis sp. nov., isolated from raw milk.</title>
        <authorList>
            <person name="Doll E.V."/>
            <person name="Huptas C."/>
            <person name="Staib L."/>
            <person name="Wenning M."/>
            <person name="Scherer S."/>
        </authorList>
    </citation>
    <scope>NUCLEOTIDE SEQUENCE [LARGE SCALE GENOMIC DNA]</scope>
    <source>
        <strain evidence="10 11">DSM 111018</strain>
    </source>
</reference>
<dbReference type="InterPro" id="IPR001789">
    <property type="entry name" value="Sig_transdc_resp-reg_receiver"/>
</dbReference>
<organism evidence="10 11">
    <name type="scientific">Facklamia lactis</name>
    <dbReference type="NCBI Taxonomy" id="2749967"/>
    <lineage>
        <taxon>Bacteria</taxon>
        <taxon>Bacillati</taxon>
        <taxon>Bacillota</taxon>
        <taxon>Bacilli</taxon>
        <taxon>Lactobacillales</taxon>
        <taxon>Aerococcaceae</taxon>
        <taxon>Facklamia</taxon>
    </lineage>
</organism>
<keyword evidence="1 6" id="KW-0597">Phosphoprotein</keyword>
<dbReference type="Pfam" id="PF00072">
    <property type="entry name" value="Response_reg"/>
    <property type="match status" value="1"/>
</dbReference>
<feature type="domain" description="Response regulatory" evidence="8">
    <location>
        <begin position="2"/>
        <end position="115"/>
    </location>
</feature>
<dbReference type="PROSITE" id="PS50110">
    <property type="entry name" value="RESPONSE_REGULATORY"/>
    <property type="match status" value="1"/>
</dbReference>
<dbReference type="Gene3D" id="3.40.50.2300">
    <property type="match status" value="1"/>
</dbReference>
<dbReference type="PANTHER" id="PTHR48111:SF43">
    <property type="entry name" value="STAGE 0 SPORULATION PROTEIN A HOMOLOG"/>
    <property type="match status" value="1"/>
</dbReference>
<evidence type="ECO:0000259" key="9">
    <source>
        <dbReference type="PROSITE" id="PS51755"/>
    </source>
</evidence>
<evidence type="ECO:0000256" key="1">
    <source>
        <dbReference type="ARBA" id="ARBA00022553"/>
    </source>
</evidence>
<evidence type="ECO:0000256" key="2">
    <source>
        <dbReference type="ARBA" id="ARBA00023012"/>
    </source>
</evidence>
<dbReference type="InterPro" id="IPR016032">
    <property type="entry name" value="Sig_transdc_resp-reg_C-effctor"/>
</dbReference>
<dbReference type="SMART" id="SM00448">
    <property type="entry name" value="REC"/>
    <property type="match status" value="1"/>
</dbReference>
<evidence type="ECO:0000313" key="11">
    <source>
        <dbReference type="Proteomes" id="UP000721415"/>
    </source>
</evidence>
<evidence type="ECO:0000256" key="3">
    <source>
        <dbReference type="ARBA" id="ARBA00023015"/>
    </source>
</evidence>
<name>A0ABS0LU57_9LACT</name>
<dbReference type="InterPro" id="IPR036388">
    <property type="entry name" value="WH-like_DNA-bd_sf"/>
</dbReference>
<protein>
    <submittedName>
        <fullName evidence="10">Response regulator transcription factor</fullName>
    </submittedName>
</protein>
<dbReference type="InterPro" id="IPR039420">
    <property type="entry name" value="WalR-like"/>
</dbReference>
<dbReference type="Pfam" id="PF00486">
    <property type="entry name" value="Trans_reg_C"/>
    <property type="match status" value="1"/>
</dbReference>
<dbReference type="SUPFAM" id="SSF46894">
    <property type="entry name" value="C-terminal effector domain of the bipartite response regulators"/>
    <property type="match status" value="1"/>
</dbReference>
<proteinExistence type="predicted"/>
<keyword evidence="4 7" id="KW-0238">DNA-binding</keyword>
<feature type="domain" description="OmpR/PhoB-type" evidence="9">
    <location>
        <begin position="126"/>
        <end position="224"/>
    </location>
</feature>
<evidence type="ECO:0000256" key="6">
    <source>
        <dbReference type="PROSITE-ProRule" id="PRU00169"/>
    </source>
</evidence>
<dbReference type="SMART" id="SM00862">
    <property type="entry name" value="Trans_reg_C"/>
    <property type="match status" value="1"/>
</dbReference>
<evidence type="ECO:0000256" key="7">
    <source>
        <dbReference type="PROSITE-ProRule" id="PRU01091"/>
    </source>
</evidence>
<dbReference type="CDD" id="cd18159">
    <property type="entry name" value="REC_OmpR_NsrR-like"/>
    <property type="match status" value="1"/>
</dbReference>
<evidence type="ECO:0000313" key="10">
    <source>
        <dbReference type="EMBL" id="MBG9987000.1"/>
    </source>
</evidence>
<sequence>MKIMIIEDDKVIRQELKKQLEMWGYEIVLVEDFYQIMQDFHQSDPHLILLDINLPSFNGYHWCQEIRKESQVPILFISSRTDNLDQIMAMQMGGDDFVQKPFDIPVLIAKIQAVLRRTYDFANQVSEVFSIDANKLDLRQATLSNPEGTVELTQTEMLILHSLFSHPNQFVSRDELIEACWQGDHYIDENTLSVNISRLRKKMREIGLEGFLETKKNVGYRLVEGER</sequence>
<accession>A0ABS0LU57</accession>
<dbReference type="CDD" id="cd00383">
    <property type="entry name" value="trans_reg_C"/>
    <property type="match status" value="1"/>
</dbReference>
<dbReference type="InterPro" id="IPR011006">
    <property type="entry name" value="CheY-like_superfamily"/>
</dbReference>
<feature type="DNA-binding region" description="OmpR/PhoB-type" evidence="7">
    <location>
        <begin position="126"/>
        <end position="224"/>
    </location>
</feature>
<dbReference type="Gene3D" id="1.10.10.10">
    <property type="entry name" value="Winged helix-like DNA-binding domain superfamily/Winged helix DNA-binding domain"/>
    <property type="match status" value="1"/>
</dbReference>
<gene>
    <name evidence="10" type="ORF">HZY91_08880</name>
</gene>
<evidence type="ECO:0000256" key="5">
    <source>
        <dbReference type="ARBA" id="ARBA00023163"/>
    </source>
</evidence>
<feature type="modified residue" description="4-aspartylphosphate" evidence="6">
    <location>
        <position position="51"/>
    </location>
</feature>
<keyword evidence="5" id="KW-0804">Transcription</keyword>
<evidence type="ECO:0000259" key="8">
    <source>
        <dbReference type="PROSITE" id="PS50110"/>
    </source>
</evidence>